<keyword evidence="2" id="KW-1185">Reference proteome</keyword>
<evidence type="ECO:0000313" key="2">
    <source>
        <dbReference type="Proteomes" id="UP000002007"/>
    </source>
</evidence>
<accession>A9WQK0</accession>
<dbReference type="AlphaFoldDB" id="A9WQK0"/>
<dbReference type="HOGENOM" id="CLU_3256846_0_0_11"/>
<dbReference type="EMBL" id="CP000910">
    <property type="protein sequence ID" value="ABY22642.1"/>
    <property type="molecule type" value="Genomic_DNA"/>
</dbReference>
<dbReference type="Proteomes" id="UP000002007">
    <property type="component" value="Chromosome"/>
</dbReference>
<reference evidence="2" key="1">
    <citation type="journal article" date="2008" name="J. Bacteriol.">
        <title>Genome sequence of the fish pathogen Renibacterium salmoninarum suggests reductive evolution away from an environmental Arthrobacter ancestor.</title>
        <authorList>
            <person name="Wiens G.D."/>
            <person name="Rockey D.D."/>
            <person name="Wu Z."/>
            <person name="Chang J."/>
            <person name="Levy R."/>
            <person name="Crane S."/>
            <person name="Chen D.S."/>
            <person name="Capri G.R."/>
            <person name="Burnett J.R."/>
            <person name="Sudheesh P.S."/>
            <person name="Schipma M.J."/>
            <person name="Burd H."/>
            <person name="Bhattacharyya A."/>
            <person name="Rhodes L.D."/>
            <person name="Kaul R."/>
            <person name="Strom M.S."/>
        </authorList>
    </citation>
    <scope>NUCLEOTIDE SEQUENCE [LARGE SCALE GENOMIC DNA]</scope>
    <source>
        <strain evidence="2">ATCC 33209 / DSM 20767 / JCM 11484 / NBRC 15589 / NCIMB 2235</strain>
    </source>
</reference>
<dbReference type="KEGG" id="rsa:RSal33209_0899"/>
<gene>
    <name evidence="1" type="ordered locus">RSal33209_0899</name>
</gene>
<dbReference type="STRING" id="288705.RSal33209_0899"/>
<organism evidence="1 2">
    <name type="scientific">Renibacterium salmoninarum (strain ATCC 33209 / DSM 20767 / JCM 11484 / NBRC 15589 / NCIMB 2235)</name>
    <dbReference type="NCBI Taxonomy" id="288705"/>
    <lineage>
        <taxon>Bacteria</taxon>
        <taxon>Bacillati</taxon>
        <taxon>Actinomycetota</taxon>
        <taxon>Actinomycetes</taxon>
        <taxon>Micrococcales</taxon>
        <taxon>Micrococcaceae</taxon>
        <taxon>Renibacterium</taxon>
    </lineage>
</organism>
<evidence type="ECO:0000313" key="1">
    <source>
        <dbReference type="EMBL" id="ABY22642.1"/>
    </source>
</evidence>
<proteinExistence type="predicted"/>
<name>A9WQK0_RENSM</name>
<sequence>MKFWKIVKLNEMAQPSYQETNGFRSILAGAHSWCRWLALLFQ</sequence>
<protein>
    <submittedName>
        <fullName evidence="1">Uncharacterized protein</fullName>
    </submittedName>
</protein>